<evidence type="ECO:0000313" key="7">
    <source>
        <dbReference type="Proteomes" id="UP000315995"/>
    </source>
</evidence>
<dbReference type="Proteomes" id="UP000315995">
    <property type="component" value="Chromosome"/>
</dbReference>
<feature type="domain" description="Alanine racemase N-terminal" evidence="5">
    <location>
        <begin position="17"/>
        <end position="240"/>
    </location>
</feature>
<evidence type="ECO:0000259" key="5">
    <source>
        <dbReference type="Pfam" id="PF01168"/>
    </source>
</evidence>
<accession>A0A4Y6Q1M5</accession>
<keyword evidence="1 2" id="KW-0663">Pyridoxal phosphate</keyword>
<organism evidence="6 7">
    <name type="scientific">Persicimonas caeni</name>
    <dbReference type="NCBI Taxonomy" id="2292766"/>
    <lineage>
        <taxon>Bacteria</taxon>
        <taxon>Deltaproteobacteria</taxon>
        <taxon>Bradymonadales</taxon>
        <taxon>Bradymonadaceae</taxon>
        <taxon>Persicimonas</taxon>
    </lineage>
</organism>
<dbReference type="SUPFAM" id="SSF51419">
    <property type="entry name" value="PLP-binding barrel"/>
    <property type="match status" value="1"/>
</dbReference>
<dbReference type="CDD" id="cd00635">
    <property type="entry name" value="PLPDE_III_YBL036c_like"/>
    <property type="match status" value="1"/>
</dbReference>
<dbReference type="PIRSF" id="PIRSF004848">
    <property type="entry name" value="YBL036c_PLPDEIII"/>
    <property type="match status" value="1"/>
</dbReference>
<evidence type="ECO:0000256" key="3">
    <source>
        <dbReference type="PIRSR" id="PIRSR004848-1"/>
    </source>
</evidence>
<dbReference type="RefSeq" id="WP_141200932.1">
    <property type="nucleotide sequence ID" value="NZ_CP041186.1"/>
</dbReference>
<comment type="similarity">
    <text evidence="2 4">Belongs to the pyridoxal phosphate-binding protein YggS/PROSC family.</text>
</comment>
<dbReference type="GO" id="GO:0030170">
    <property type="term" value="F:pyridoxal phosphate binding"/>
    <property type="evidence" value="ECO:0007669"/>
    <property type="project" value="UniProtKB-UniRule"/>
</dbReference>
<dbReference type="PROSITE" id="PS01211">
    <property type="entry name" value="UPF0001"/>
    <property type="match status" value="1"/>
</dbReference>
<dbReference type="NCBIfam" id="TIGR00044">
    <property type="entry name" value="YggS family pyridoxal phosphate-dependent enzyme"/>
    <property type="match status" value="1"/>
</dbReference>
<evidence type="ECO:0000256" key="4">
    <source>
        <dbReference type="RuleBase" id="RU004514"/>
    </source>
</evidence>
<comment type="function">
    <text evidence="2">Pyridoxal 5'-phosphate (PLP)-binding protein, which is involved in PLP homeostasis.</text>
</comment>
<dbReference type="AlphaFoldDB" id="A0A4Y6Q1M5"/>
<dbReference type="Pfam" id="PF01168">
    <property type="entry name" value="Ala_racemase_N"/>
    <property type="match status" value="1"/>
</dbReference>
<gene>
    <name evidence="6" type="ORF">FIV42_28205</name>
</gene>
<sequence length="243" mass="27152">MADESTTQYDAQTLCDNLAAVEQRIEQACDRAGRSADEVTLIAVSKTHPVEAIEALYEAGHRDFGESYVQEWQDKAAALPKDIVWHFIGHLQSNKAKYIADEVAMVHSVDRKSVMKQLNRRSDERVDVLLQVNIAGQGTKSGVAPDGLIGLLELTRNYPSMRVRGLMTIPPYVENPEENRGHFQNMRELFERAKAWLHENASEDADAFEHLSMGMTGDFEVAIEEGATIVRVGTGIFGQRDYS</sequence>
<dbReference type="InterPro" id="IPR001608">
    <property type="entry name" value="Ala_racemase_N"/>
</dbReference>
<protein>
    <recommendedName>
        <fullName evidence="2">Pyridoxal phosphate homeostasis protein</fullName>
        <shortName evidence="2">PLP homeostasis protein</shortName>
    </recommendedName>
</protein>
<feature type="modified residue" description="N6-(pyridoxal phosphate)lysine" evidence="2 3">
    <location>
        <position position="46"/>
    </location>
</feature>
<dbReference type="EMBL" id="CP041186">
    <property type="protein sequence ID" value="QDG54488.1"/>
    <property type="molecule type" value="Genomic_DNA"/>
</dbReference>
<evidence type="ECO:0000256" key="2">
    <source>
        <dbReference type="HAMAP-Rule" id="MF_02087"/>
    </source>
</evidence>
<reference evidence="6 7" key="1">
    <citation type="submission" date="2019-06" db="EMBL/GenBank/DDBJ databases">
        <title>Persicimonas caeni gen. nov., sp. nov., a predatory bacterium isolated from solar saltern.</title>
        <authorList>
            <person name="Wang S."/>
        </authorList>
    </citation>
    <scope>NUCLEOTIDE SEQUENCE [LARGE SCALE GENOMIC DNA]</scope>
    <source>
        <strain evidence="6 7">YN101</strain>
    </source>
</reference>
<dbReference type="InterPro" id="IPR029066">
    <property type="entry name" value="PLP-binding_barrel"/>
</dbReference>
<accession>A0A5B8YJ91</accession>
<dbReference type="OrthoDB" id="9804072at2"/>
<evidence type="ECO:0000313" key="6">
    <source>
        <dbReference type="EMBL" id="QDG54488.1"/>
    </source>
</evidence>
<comment type="cofactor">
    <cofactor evidence="3">
        <name>pyridoxal 5'-phosphate</name>
        <dbReference type="ChEBI" id="CHEBI:597326"/>
    </cofactor>
</comment>
<keyword evidence="7" id="KW-1185">Reference proteome</keyword>
<name>A0A4Y6Q1M5_PERCE</name>
<dbReference type="HAMAP" id="MF_02087">
    <property type="entry name" value="PLP_homeostasis"/>
    <property type="match status" value="1"/>
</dbReference>
<dbReference type="InterPro" id="IPR011078">
    <property type="entry name" value="PyrdxlP_homeostasis"/>
</dbReference>
<dbReference type="Gene3D" id="3.20.20.10">
    <property type="entry name" value="Alanine racemase"/>
    <property type="match status" value="1"/>
</dbReference>
<evidence type="ECO:0000256" key="1">
    <source>
        <dbReference type="ARBA" id="ARBA00022898"/>
    </source>
</evidence>
<dbReference type="FunFam" id="3.20.20.10:FF:000018">
    <property type="entry name" value="Pyridoxal phosphate homeostasis protein"/>
    <property type="match status" value="1"/>
</dbReference>
<dbReference type="PANTHER" id="PTHR10146:SF14">
    <property type="entry name" value="PYRIDOXAL PHOSPHATE HOMEOSTASIS PROTEIN"/>
    <property type="match status" value="1"/>
</dbReference>
<dbReference type="PANTHER" id="PTHR10146">
    <property type="entry name" value="PROLINE SYNTHETASE CO-TRANSCRIBED BACTERIAL HOMOLOG PROTEIN"/>
    <property type="match status" value="1"/>
</dbReference>
<proteinExistence type="inferred from homology"/>